<keyword evidence="8" id="KW-0067">ATP-binding</keyword>
<dbReference type="InterPro" id="IPR015795">
    <property type="entry name" value="Pyrv_Knase_C"/>
</dbReference>
<evidence type="ECO:0000256" key="8">
    <source>
        <dbReference type="ARBA" id="ARBA00022840"/>
    </source>
</evidence>
<evidence type="ECO:0000256" key="13">
    <source>
        <dbReference type="RuleBase" id="RU000504"/>
    </source>
</evidence>
<dbReference type="OrthoDB" id="9812123at2"/>
<evidence type="ECO:0000256" key="9">
    <source>
        <dbReference type="ARBA" id="ARBA00022842"/>
    </source>
</evidence>
<dbReference type="Gene3D" id="3.20.20.60">
    <property type="entry name" value="Phosphoenolpyruvate-binding domains"/>
    <property type="match status" value="1"/>
</dbReference>
<dbReference type="Pfam" id="PF02887">
    <property type="entry name" value="PK_C"/>
    <property type="match status" value="1"/>
</dbReference>
<dbReference type="InterPro" id="IPR040442">
    <property type="entry name" value="Pyrv_kinase-like_dom_sf"/>
</dbReference>
<organism evidence="16 17">
    <name type="scientific">Blochmanniella floridana</name>
    <dbReference type="NCBI Taxonomy" id="203907"/>
    <lineage>
        <taxon>Bacteria</taxon>
        <taxon>Pseudomonadati</taxon>
        <taxon>Pseudomonadota</taxon>
        <taxon>Gammaproteobacteria</taxon>
        <taxon>Enterobacterales</taxon>
        <taxon>Enterobacteriaceae</taxon>
        <taxon>ant endosymbionts</taxon>
        <taxon>Candidatus Blochmanniella</taxon>
    </lineage>
</organism>
<evidence type="ECO:0000259" key="14">
    <source>
        <dbReference type="Pfam" id="PF00224"/>
    </source>
</evidence>
<evidence type="ECO:0000256" key="10">
    <source>
        <dbReference type="ARBA" id="ARBA00023152"/>
    </source>
</evidence>
<dbReference type="UniPathway" id="UPA00109">
    <property type="reaction ID" value="UER00188"/>
</dbReference>
<dbReference type="FunFam" id="2.40.33.10:FF:000001">
    <property type="entry name" value="Pyruvate kinase"/>
    <property type="match status" value="1"/>
</dbReference>
<evidence type="ECO:0000256" key="6">
    <source>
        <dbReference type="ARBA" id="ARBA00022741"/>
    </source>
</evidence>
<name>Q7VQY0_BLOFL</name>
<evidence type="ECO:0000256" key="4">
    <source>
        <dbReference type="ARBA" id="ARBA00022679"/>
    </source>
</evidence>
<dbReference type="HOGENOM" id="CLU_015439_8_0_6"/>
<comment type="pathway">
    <text evidence="1 13">Carbohydrate degradation; glycolysis; pyruvate from D-glyceraldehyde 3-phosphate: step 5/5.</text>
</comment>
<dbReference type="Gene3D" id="2.40.33.10">
    <property type="entry name" value="PK beta-barrel domain-like"/>
    <property type="match status" value="1"/>
</dbReference>
<dbReference type="InterPro" id="IPR001697">
    <property type="entry name" value="Pyr_Knase"/>
</dbReference>
<evidence type="ECO:0000256" key="2">
    <source>
        <dbReference type="ARBA" id="ARBA00008663"/>
    </source>
</evidence>
<dbReference type="PRINTS" id="PR01050">
    <property type="entry name" value="PYRUVTKNASE"/>
</dbReference>
<dbReference type="Pfam" id="PF00224">
    <property type="entry name" value="PK"/>
    <property type="match status" value="1"/>
</dbReference>
<dbReference type="EMBL" id="BX248583">
    <property type="protein sequence ID" value="CAD83512.1"/>
    <property type="molecule type" value="Genomic_DNA"/>
</dbReference>
<comment type="similarity">
    <text evidence="2 13">Belongs to the pyruvate kinase family.</text>
</comment>
<reference evidence="16 17" key="1">
    <citation type="journal article" date="2003" name="Proc. Natl. Acad. Sci. U.S.A.">
        <title>The genome sequence of Blochmannia floridanus: comparative analysis of reduced genomes.</title>
        <authorList>
            <person name="Gil R."/>
            <person name="Silva F.J."/>
            <person name="Zientz E."/>
            <person name="Delmotte F."/>
            <person name="Gonzalez-Candelas F."/>
            <person name="Latorre A."/>
            <person name="Rausell C."/>
            <person name="Kramerbeek J."/>
            <person name="Gadau J."/>
            <person name="Hoelldobler B."/>
            <person name="van Ham R.C.H.J."/>
            <person name="Gross R."/>
            <person name="Moya A."/>
        </authorList>
    </citation>
    <scope>NUCLEOTIDE SEQUENCE [LARGE SCALE GENOMIC DNA]</scope>
</reference>
<keyword evidence="6" id="KW-0547">Nucleotide-binding</keyword>
<dbReference type="eggNOG" id="COG0469">
    <property type="taxonomic scope" value="Bacteria"/>
</dbReference>
<dbReference type="Gene3D" id="3.40.1380.20">
    <property type="entry name" value="Pyruvate kinase, C-terminal domain"/>
    <property type="match status" value="1"/>
</dbReference>
<evidence type="ECO:0000256" key="12">
    <source>
        <dbReference type="NCBIfam" id="TIGR01064"/>
    </source>
</evidence>
<evidence type="ECO:0000256" key="7">
    <source>
        <dbReference type="ARBA" id="ARBA00022777"/>
    </source>
</evidence>
<dbReference type="NCBIfam" id="NF004491">
    <property type="entry name" value="PRK05826.1"/>
    <property type="match status" value="1"/>
</dbReference>
<evidence type="ECO:0000259" key="15">
    <source>
        <dbReference type="Pfam" id="PF02887"/>
    </source>
</evidence>
<dbReference type="InterPro" id="IPR015806">
    <property type="entry name" value="Pyrv_Knase_insert_dom_sf"/>
</dbReference>
<keyword evidence="17" id="KW-1185">Reference proteome</keyword>
<dbReference type="InterPro" id="IPR036918">
    <property type="entry name" value="Pyrv_Knase_C_sf"/>
</dbReference>
<evidence type="ECO:0000256" key="3">
    <source>
        <dbReference type="ARBA" id="ARBA00012142"/>
    </source>
</evidence>
<protein>
    <recommendedName>
        <fullName evidence="3 12">Pyruvate kinase</fullName>
        <ecNumber evidence="3 12">2.7.1.40</ecNumber>
    </recommendedName>
</protein>
<accession>Q7VQY0</accession>
<dbReference type="STRING" id="203907.Bfl450"/>
<dbReference type="EC" id="2.7.1.40" evidence="3 12"/>
<dbReference type="SUPFAM" id="SSF50800">
    <property type="entry name" value="PK beta-barrel domain-like"/>
    <property type="match status" value="1"/>
</dbReference>
<dbReference type="GO" id="GO:0016301">
    <property type="term" value="F:kinase activity"/>
    <property type="evidence" value="ECO:0007669"/>
    <property type="project" value="UniProtKB-KW"/>
</dbReference>
<keyword evidence="9 13" id="KW-0460">Magnesium</keyword>
<keyword evidence="5" id="KW-0479">Metal-binding</keyword>
<evidence type="ECO:0000313" key="16">
    <source>
        <dbReference type="EMBL" id="CAD83512.1"/>
    </source>
</evidence>
<sequence length="488" mass="53835">MPQLLRRTKIIATLGPATDQKNTLEKIIISGVNIVRLNFSHGNSSEHFFRANKVRKLANQLHKYIAILGDLQGPKIRISTFQTNNIYLQSGDDFLIDSTLKNSHNNQKYVGVNYKELPQDVSPGDYLLLDDGKIQLKVIKIQNTQIFTKVVIGGLLSNNKGINKLGGGLSAKVLTNKDKLDIITAAKIGVDYLAISFPRNSMDLNFARKLITDAGSNAKIISKIERAEVVKSDDTIDDIIKASDAVMIARGDLGIEIGEPQLVGIQKKIIQRAHLLNRAVITATQMMESMIINSVPTRAEIMDVANAVLDGTDAVMLSAETATGQYPSETVSSMADVCLGAEKTLNNTNNQLIFINQLQKKINNTKEAIAASTMHIANCLSKIRAIISITDWEHIVLLLSRFNSQLPIFALSKHIHILNIVTLYKGVIPIYFNRTGNNIIDARQASNLLRDQGFLTPGELVIIIQDNIVNQSNINNVTHILTIEEQCK</sequence>
<feature type="domain" description="Pyruvate kinase C-terminal" evidence="15">
    <location>
        <begin position="367"/>
        <end position="480"/>
    </location>
</feature>
<dbReference type="GO" id="GO:0000287">
    <property type="term" value="F:magnesium ion binding"/>
    <property type="evidence" value="ECO:0007669"/>
    <property type="project" value="UniProtKB-UniRule"/>
</dbReference>
<dbReference type="AlphaFoldDB" id="Q7VQY0"/>
<keyword evidence="11 16" id="KW-0670">Pyruvate</keyword>
<dbReference type="SUPFAM" id="SSF51621">
    <property type="entry name" value="Phosphoenolpyruvate/pyruvate domain"/>
    <property type="match status" value="1"/>
</dbReference>
<dbReference type="SUPFAM" id="SSF52935">
    <property type="entry name" value="PK C-terminal domain-like"/>
    <property type="match status" value="1"/>
</dbReference>
<proteinExistence type="inferred from homology"/>
<dbReference type="InterPro" id="IPR011037">
    <property type="entry name" value="Pyrv_Knase-like_insert_dom_sf"/>
</dbReference>
<evidence type="ECO:0000256" key="1">
    <source>
        <dbReference type="ARBA" id="ARBA00004997"/>
    </source>
</evidence>
<evidence type="ECO:0000256" key="5">
    <source>
        <dbReference type="ARBA" id="ARBA00022723"/>
    </source>
</evidence>
<dbReference type="PANTHER" id="PTHR11817">
    <property type="entry name" value="PYRUVATE KINASE"/>
    <property type="match status" value="1"/>
</dbReference>
<dbReference type="GO" id="GO:0005524">
    <property type="term" value="F:ATP binding"/>
    <property type="evidence" value="ECO:0007669"/>
    <property type="project" value="UniProtKB-KW"/>
</dbReference>
<dbReference type="KEGG" id="bfl:Bfl450"/>
<dbReference type="GO" id="GO:0004743">
    <property type="term" value="F:pyruvate kinase activity"/>
    <property type="evidence" value="ECO:0007669"/>
    <property type="project" value="UniProtKB-UniRule"/>
</dbReference>
<dbReference type="InterPro" id="IPR015793">
    <property type="entry name" value="Pyrv_Knase_brl"/>
</dbReference>
<evidence type="ECO:0000256" key="11">
    <source>
        <dbReference type="ARBA" id="ARBA00023317"/>
    </source>
</evidence>
<dbReference type="Proteomes" id="UP000002192">
    <property type="component" value="Chromosome"/>
</dbReference>
<feature type="domain" description="Pyruvate kinase barrel" evidence="14">
    <location>
        <begin position="6"/>
        <end position="331"/>
    </location>
</feature>
<gene>
    <name evidence="16" type="primary">pykA</name>
    <name evidence="16" type="ordered locus">Bfl450</name>
</gene>
<evidence type="ECO:0000313" key="17">
    <source>
        <dbReference type="Proteomes" id="UP000002192"/>
    </source>
</evidence>
<keyword evidence="10 13" id="KW-0324">Glycolysis</keyword>
<keyword evidence="4 13" id="KW-0808">Transferase</keyword>
<dbReference type="GO" id="GO:0030955">
    <property type="term" value="F:potassium ion binding"/>
    <property type="evidence" value="ECO:0007669"/>
    <property type="project" value="UniProtKB-UniRule"/>
</dbReference>
<dbReference type="InterPro" id="IPR015813">
    <property type="entry name" value="Pyrv/PenolPyrv_kinase-like_dom"/>
</dbReference>
<keyword evidence="7 13" id="KW-0418">Kinase</keyword>
<comment type="catalytic activity">
    <reaction evidence="13">
        <text>pyruvate + ATP = phosphoenolpyruvate + ADP + H(+)</text>
        <dbReference type="Rhea" id="RHEA:18157"/>
        <dbReference type="ChEBI" id="CHEBI:15361"/>
        <dbReference type="ChEBI" id="CHEBI:15378"/>
        <dbReference type="ChEBI" id="CHEBI:30616"/>
        <dbReference type="ChEBI" id="CHEBI:58702"/>
        <dbReference type="ChEBI" id="CHEBI:456216"/>
        <dbReference type="EC" id="2.7.1.40"/>
    </reaction>
</comment>
<dbReference type="NCBIfam" id="TIGR01064">
    <property type="entry name" value="pyruv_kin"/>
    <property type="match status" value="1"/>
</dbReference>